<dbReference type="EMBL" id="CAUYUJ010018395">
    <property type="protein sequence ID" value="CAK0883297.1"/>
    <property type="molecule type" value="Genomic_DNA"/>
</dbReference>
<gene>
    <name evidence="2" type="ORF">PCOR1329_LOCUS65542</name>
</gene>
<evidence type="ECO:0000313" key="2">
    <source>
        <dbReference type="EMBL" id="CAK0883297.1"/>
    </source>
</evidence>
<organism evidence="2 3">
    <name type="scientific">Prorocentrum cordatum</name>
    <dbReference type="NCBI Taxonomy" id="2364126"/>
    <lineage>
        <taxon>Eukaryota</taxon>
        <taxon>Sar</taxon>
        <taxon>Alveolata</taxon>
        <taxon>Dinophyceae</taxon>
        <taxon>Prorocentrales</taxon>
        <taxon>Prorocentraceae</taxon>
        <taxon>Prorocentrum</taxon>
    </lineage>
</organism>
<keyword evidence="1" id="KW-1133">Transmembrane helix</keyword>
<name>A0ABN9WAL1_9DINO</name>
<evidence type="ECO:0000313" key="3">
    <source>
        <dbReference type="Proteomes" id="UP001189429"/>
    </source>
</evidence>
<evidence type="ECO:0000256" key="1">
    <source>
        <dbReference type="SAM" id="Phobius"/>
    </source>
</evidence>
<reference evidence="2" key="1">
    <citation type="submission" date="2023-10" db="EMBL/GenBank/DDBJ databases">
        <authorList>
            <person name="Chen Y."/>
            <person name="Shah S."/>
            <person name="Dougan E. K."/>
            <person name="Thang M."/>
            <person name="Chan C."/>
        </authorList>
    </citation>
    <scope>NUCLEOTIDE SEQUENCE [LARGE SCALE GENOMIC DNA]</scope>
</reference>
<keyword evidence="3" id="KW-1185">Reference proteome</keyword>
<sequence>MNCMSNLFALPNCVLSSVDLMAVTVVLLVIVPLWLASRFLKNVSLLLGFPLTLLLVPTLIGTRLLPKLYTPPLLLTYQKMLPTWAHILESMSFLARMAPPLMLQKLNAA</sequence>
<dbReference type="Proteomes" id="UP001189429">
    <property type="component" value="Unassembled WGS sequence"/>
</dbReference>
<feature type="transmembrane region" description="Helical" evidence="1">
    <location>
        <begin position="14"/>
        <end position="36"/>
    </location>
</feature>
<proteinExistence type="predicted"/>
<keyword evidence="1" id="KW-0812">Transmembrane</keyword>
<keyword evidence="1" id="KW-0472">Membrane</keyword>
<comment type="caution">
    <text evidence="2">The sequence shown here is derived from an EMBL/GenBank/DDBJ whole genome shotgun (WGS) entry which is preliminary data.</text>
</comment>
<protein>
    <submittedName>
        <fullName evidence="2">Uncharacterized protein</fullName>
    </submittedName>
</protein>
<accession>A0ABN9WAL1</accession>
<feature type="transmembrane region" description="Helical" evidence="1">
    <location>
        <begin position="43"/>
        <end position="64"/>
    </location>
</feature>